<keyword evidence="6" id="KW-0336">GPI-anchor</keyword>
<name>A0A0U1LYR6_TALIS</name>
<dbReference type="GO" id="GO:0052861">
    <property type="term" value="F:endo-1,3(4)-beta-glucanase activity"/>
    <property type="evidence" value="ECO:0007669"/>
    <property type="project" value="UniProtKB-EC"/>
</dbReference>
<evidence type="ECO:0000256" key="5">
    <source>
        <dbReference type="ARBA" id="ARBA00022475"/>
    </source>
</evidence>
<dbReference type="OrthoDB" id="192832at2759"/>
<dbReference type="GO" id="GO:0098552">
    <property type="term" value="C:side of membrane"/>
    <property type="evidence" value="ECO:0007669"/>
    <property type="project" value="UniProtKB-KW"/>
</dbReference>
<evidence type="ECO:0000256" key="2">
    <source>
        <dbReference type="ARBA" id="ARBA00004609"/>
    </source>
</evidence>
<evidence type="ECO:0000256" key="6">
    <source>
        <dbReference type="ARBA" id="ARBA00022622"/>
    </source>
</evidence>
<dbReference type="Proteomes" id="UP000054383">
    <property type="component" value="Unassembled WGS sequence"/>
</dbReference>
<dbReference type="Gene3D" id="2.60.120.200">
    <property type="match status" value="1"/>
</dbReference>
<reference evidence="11 12" key="1">
    <citation type="submission" date="2015-04" db="EMBL/GenBank/DDBJ databases">
        <authorList>
            <person name="Syromyatnikov M.Y."/>
            <person name="Popov V.N."/>
        </authorList>
    </citation>
    <scope>NUCLEOTIDE SEQUENCE [LARGE SCALE GENOMIC DNA]</scope>
    <source>
        <strain evidence="11">WF-38-12</strain>
    </source>
</reference>
<evidence type="ECO:0000313" key="12">
    <source>
        <dbReference type="Proteomes" id="UP000054383"/>
    </source>
</evidence>
<accession>A0A0U1LYR6</accession>
<dbReference type="PANTHER" id="PTHR10963:SF24">
    <property type="entry name" value="GLYCOSIDASE C21B10.07-RELATED"/>
    <property type="match status" value="1"/>
</dbReference>
<evidence type="ECO:0000256" key="7">
    <source>
        <dbReference type="ARBA" id="ARBA00022801"/>
    </source>
</evidence>
<keyword evidence="8" id="KW-0449">Lipoprotein</keyword>
<comment type="subcellular location">
    <subcellularLocation>
        <location evidence="2">Cell membrane</location>
        <topology evidence="2">Lipid-anchor</topology>
        <topology evidence="2">GPI-anchor</topology>
    </subcellularLocation>
</comment>
<feature type="domain" description="GH16" evidence="10">
    <location>
        <begin position="136"/>
        <end position="397"/>
    </location>
</feature>
<dbReference type="EMBL" id="CVMT01000004">
    <property type="protein sequence ID" value="CRG88484.1"/>
    <property type="molecule type" value="Genomic_DNA"/>
</dbReference>
<keyword evidence="6" id="KW-0472">Membrane</keyword>
<dbReference type="GO" id="GO:0005886">
    <property type="term" value="C:plasma membrane"/>
    <property type="evidence" value="ECO:0007669"/>
    <property type="project" value="UniProtKB-SubCell"/>
</dbReference>
<dbReference type="AlphaFoldDB" id="A0A0U1LYR6"/>
<evidence type="ECO:0000313" key="11">
    <source>
        <dbReference type="EMBL" id="CRG88484.1"/>
    </source>
</evidence>
<organism evidence="11 12">
    <name type="scientific">Talaromyces islandicus</name>
    <name type="common">Penicillium islandicum</name>
    <dbReference type="NCBI Taxonomy" id="28573"/>
    <lineage>
        <taxon>Eukaryota</taxon>
        <taxon>Fungi</taxon>
        <taxon>Dikarya</taxon>
        <taxon>Ascomycota</taxon>
        <taxon>Pezizomycotina</taxon>
        <taxon>Eurotiomycetes</taxon>
        <taxon>Eurotiomycetidae</taxon>
        <taxon>Eurotiales</taxon>
        <taxon>Trichocomaceae</taxon>
        <taxon>Talaromyces</taxon>
        <taxon>Talaromyces sect. Islandici</taxon>
    </lineage>
</organism>
<dbReference type="GO" id="GO:0009251">
    <property type="term" value="P:glucan catabolic process"/>
    <property type="evidence" value="ECO:0007669"/>
    <property type="project" value="TreeGrafter"/>
</dbReference>
<evidence type="ECO:0000256" key="3">
    <source>
        <dbReference type="ARBA" id="ARBA00006865"/>
    </source>
</evidence>
<keyword evidence="6" id="KW-0325">Glycoprotein</keyword>
<comment type="similarity">
    <text evidence="3">Belongs to the glycosyl hydrolase 16 family.</text>
</comment>
<dbReference type="STRING" id="28573.A0A0U1LYR6"/>
<dbReference type="PROSITE" id="PS51762">
    <property type="entry name" value="GH16_2"/>
    <property type="match status" value="1"/>
</dbReference>
<dbReference type="InterPro" id="IPR013320">
    <property type="entry name" value="ConA-like_dom_sf"/>
</dbReference>
<dbReference type="InterPro" id="IPR050546">
    <property type="entry name" value="Glycosyl_Hydrlase_16"/>
</dbReference>
<evidence type="ECO:0000256" key="1">
    <source>
        <dbReference type="ARBA" id="ARBA00000124"/>
    </source>
</evidence>
<evidence type="ECO:0000256" key="4">
    <source>
        <dbReference type="ARBA" id="ARBA00012599"/>
    </source>
</evidence>
<evidence type="ECO:0000259" key="10">
    <source>
        <dbReference type="PROSITE" id="PS51762"/>
    </source>
</evidence>
<dbReference type="PANTHER" id="PTHR10963">
    <property type="entry name" value="GLYCOSYL HYDROLASE-RELATED"/>
    <property type="match status" value="1"/>
</dbReference>
<protein>
    <recommendedName>
        <fullName evidence="4">endo-1,3(4)-beta-glucanase</fullName>
        <ecNumber evidence="4">3.2.1.6</ecNumber>
    </recommendedName>
</protein>
<dbReference type="SUPFAM" id="SSF49899">
    <property type="entry name" value="Concanavalin A-like lectins/glucanases"/>
    <property type="match status" value="1"/>
</dbReference>
<evidence type="ECO:0000256" key="8">
    <source>
        <dbReference type="ARBA" id="ARBA00023288"/>
    </source>
</evidence>
<sequence length="432" mass="45507">MASKSSLPAYNIRPSQYIFGVQSLPLLFSGVYTLLSPVGAANLPNSPLQGVGAGTIQAMSLSSLSLGTFYAIASYQNNIPMMVVSVAGRFLATCVFHRAGTVWQDVAPFEAYNSFKMRSSVVFCGLATLARTGSAAYTLIDSYPTGLDFFNKFTFYTAADPTNGYVTYVDKSTAQSGGLIAAESDGSTYIGVDKTNVASGSGRNSVRLTSTSSYTHGLFILDLAHMPGSICGTWPAFWTVGSDWPNNGEIDIIEGVNLQTNDAMTLHTSDGCTINNSGFTGSLSTSNCYVNAAGQSSNAGCGINSASSSSYGSGFNSAGGGVYAMEWTSSYIRTFFFPRGSVPSDITSGNPNPSGWGTPAALFEGNCNIDSHFGAQQIVFDITFCGDWAGSVWSSSGCAGKASTCNAFVQNNPTAFDETYWRINSLKVYKSS</sequence>
<keyword evidence="5" id="KW-1003">Cell membrane</keyword>
<dbReference type="EC" id="3.2.1.6" evidence="4"/>
<keyword evidence="12" id="KW-1185">Reference proteome</keyword>
<dbReference type="CDD" id="cd02181">
    <property type="entry name" value="GH16_fungal_Lam16A_glucanase"/>
    <property type="match status" value="1"/>
</dbReference>
<dbReference type="FunFam" id="2.60.120.200:FF:000114">
    <property type="entry name" value="Probable endo-1,3(4)-beta-glucanase NFIA_089530"/>
    <property type="match status" value="1"/>
</dbReference>
<keyword evidence="7" id="KW-0378">Hydrolase</keyword>
<comment type="catalytic activity">
    <reaction evidence="1">
        <text>Endohydrolysis of (1-&gt;3)- or (1-&gt;4)-linkages in beta-D-glucans when the glucose residue whose reducing group is involved in the linkage to be hydrolyzed is itself substituted at C-3.</text>
        <dbReference type="EC" id="3.2.1.6"/>
    </reaction>
</comment>
<gene>
    <name evidence="11" type="ORF">PISL3812_05514</name>
</gene>
<dbReference type="OMA" id="NGPNWPE"/>
<proteinExistence type="inferred from homology"/>
<dbReference type="InterPro" id="IPR000757">
    <property type="entry name" value="Beta-glucanase-like"/>
</dbReference>
<dbReference type="Pfam" id="PF26113">
    <property type="entry name" value="GH16_XgeA"/>
    <property type="match status" value="1"/>
</dbReference>
<keyword evidence="9" id="KW-0326">Glycosidase</keyword>
<evidence type="ECO:0000256" key="9">
    <source>
        <dbReference type="ARBA" id="ARBA00023295"/>
    </source>
</evidence>